<reference evidence="4 5" key="1">
    <citation type="journal article" date="2018" name="BMC Genomics">
        <title>The genome of Naegleria lovaniensis, the basis for a comparative approach to unravel pathogenicity factors of the human pathogenic amoeba N. fowleri.</title>
        <authorList>
            <person name="Liechti N."/>
            <person name="Schurch N."/>
            <person name="Bruggmann R."/>
            <person name="Wittwer M."/>
        </authorList>
    </citation>
    <scope>NUCLEOTIDE SEQUENCE [LARGE SCALE GENOMIC DNA]</scope>
    <source>
        <strain evidence="4 5">ATCC 30569</strain>
    </source>
</reference>
<feature type="region of interest" description="Disordered" evidence="2">
    <location>
        <begin position="515"/>
        <end position="535"/>
    </location>
</feature>
<keyword evidence="5" id="KW-1185">Reference proteome</keyword>
<evidence type="ECO:0000313" key="4">
    <source>
        <dbReference type="EMBL" id="KAG2386933.1"/>
    </source>
</evidence>
<dbReference type="PANTHER" id="PTHR32343">
    <property type="entry name" value="SERINE/ARGININE-RICH SPLICING FACTOR"/>
    <property type="match status" value="1"/>
</dbReference>
<feature type="region of interest" description="Disordered" evidence="2">
    <location>
        <begin position="149"/>
        <end position="248"/>
    </location>
</feature>
<name>A0AA88KLR2_NAELO</name>
<feature type="domain" description="RRM" evidence="3">
    <location>
        <begin position="298"/>
        <end position="381"/>
    </location>
</feature>
<feature type="compositionally biased region" description="Polar residues" evidence="2">
    <location>
        <begin position="105"/>
        <end position="118"/>
    </location>
</feature>
<feature type="region of interest" description="Disordered" evidence="2">
    <location>
        <begin position="1"/>
        <end position="23"/>
    </location>
</feature>
<dbReference type="AlphaFoldDB" id="A0AA88KLR2"/>
<dbReference type="Proteomes" id="UP000816034">
    <property type="component" value="Unassembled WGS sequence"/>
</dbReference>
<dbReference type="Gene3D" id="3.30.70.330">
    <property type="match status" value="3"/>
</dbReference>
<feature type="region of interest" description="Disordered" evidence="2">
    <location>
        <begin position="709"/>
        <end position="752"/>
    </location>
</feature>
<dbReference type="InterPro" id="IPR035979">
    <property type="entry name" value="RBD_domain_sf"/>
</dbReference>
<dbReference type="Pfam" id="PF00076">
    <property type="entry name" value="RRM_1"/>
    <property type="match status" value="3"/>
</dbReference>
<dbReference type="GO" id="GO:0003723">
    <property type="term" value="F:RNA binding"/>
    <property type="evidence" value="ECO:0007669"/>
    <property type="project" value="UniProtKB-UniRule"/>
</dbReference>
<accession>A0AA88KLR2</accession>
<proteinExistence type="predicted"/>
<evidence type="ECO:0000256" key="1">
    <source>
        <dbReference type="PROSITE-ProRule" id="PRU00176"/>
    </source>
</evidence>
<keyword evidence="1" id="KW-0694">RNA-binding</keyword>
<dbReference type="EMBL" id="PYSW02000014">
    <property type="protein sequence ID" value="KAG2386933.1"/>
    <property type="molecule type" value="Genomic_DNA"/>
</dbReference>
<dbReference type="PANTHER" id="PTHR32343:SF22">
    <property type="entry name" value="LD29830P"/>
    <property type="match status" value="1"/>
</dbReference>
<dbReference type="SMART" id="SM00360">
    <property type="entry name" value="RRM"/>
    <property type="match status" value="3"/>
</dbReference>
<dbReference type="InterPro" id="IPR012677">
    <property type="entry name" value="Nucleotide-bd_a/b_plait_sf"/>
</dbReference>
<feature type="compositionally biased region" description="Polar residues" evidence="2">
    <location>
        <begin position="199"/>
        <end position="215"/>
    </location>
</feature>
<feature type="domain" description="RRM" evidence="3">
    <location>
        <begin position="402"/>
        <end position="481"/>
    </location>
</feature>
<feature type="domain" description="RRM" evidence="3">
    <location>
        <begin position="21"/>
        <end position="96"/>
    </location>
</feature>
<dbReference type="GeneID" id="68094424"/>
<dbReference type="RefSeq" id="XP_044550925.1">
    <property type="nucleotide sequence ID" value="XM_044691333.1"/>
</dbReference>
<evidence type="ECO:0000256" key="2">
    <source>
        <dbReference type="SAM" id="MobiDB-lite"/>
    </source>
</evidence>
<feature type="compositionally biased region" description="Polar residues" evidence="2">
    <location>
        <begin position="8"/>
        <end position="22"/>
    </location>
</feature>
<gene>
    <name evidence="4" type="ORF">C9374_001968</name>
</gene>
<organism evidence="4 5">
    <name type="scientific">Naegleria lovaniensis</name>
    <name type="common">Amoeba</name>
    <dbReference type="NCBI Taxonomy" id="51637"/>
    <lineage>
        <taxon>Eukaryota</taxon>
        <taxon>Discoba</taxon>
        <taxon>Heterolobosea</taxon>
        <taxon>Tetramitia</taxon>
        <taxon>Eutetramitia</taxon>
        <taxon>Vahlkampfiidae</taxon>
        <taxon>Naegleria</taxon>
    </lineage>
</organism>
<protein>
    <recommendedName>
        <fullName evidence="3">RRM domain-containing protein</fullName>
    </recommendedName>
</protein>
<dbReference type="CDD" id="cd12225">
    <property type="entry name" value="RRM1_2_CID8_like"/>
    <property type="match status" value="1"/>
</dbReference>
<comment type="caution">
    <text evidence="4">The sequence shown here is derived from an EMBL/GenBank/DDBJ whole genome shotgun (WGS) entry which is preliminary data.</text>
</comment>
<dbReference type="PROSITE" id="PS50102">
    <property type="entry name" value="RRM"/>
    <property type="match status" value="3"/>
</dbReference>
<sequence>MKNRHGPTHTSLSSNNVSNNRTVHIGNIPSVTTIETLQSIFSKYGEITNIKLAGDPSYSKRFAFIEYAEPYQAKSSLCLDGTEYLGQILKISLAKHDFNSRQHQRSSSLNQNKITTTPHHYRTNSEFSTDSDVSSTTSSINISSLTASLPQIPTSNNSTTVSNSSSPKKNNTTNNLIAHSSLSPSTTTNNSTMTQSISPTTTDHGTGNNNESTQQHTHHPQINTSSPSTKNKSTHQHHHTTLNNNNNMVMPQDEMSVISSPLVTSMYLGSPTPASPSSMYIGLPLSQPIVTEQNVVARTIHISGIDIVFTEDELLEYFGVYGDVTNYRLCNNDQISTNSNNQHATKFAFIEYARADQALKALMVNGTLWGKSKLKVSHSKTAIQTPPKKSLIDKQYRDLIERTIHIGGIDVKLSQDSVKAFFEELCGTVHRIAMAGDTESYETRFCFIEFEDKQSALKALRLTGCTIAGSVKQIKVSPSKSPIGYSKNKLMMIGIGSASNPSPPSPLHHQLNQLHLNSHTSPPPPSSSSTSTTTTLIHHAHHPLNHHNTHHLTSTPTTPGNAAFTNAGLVPLGHLAIPANLAQAATASNLALFPTSTTTATTGTTTLPTPTSQNSTNSVTTTASTTATPQSFPTIFPFAPWAYTANTTATLSNQGSMDPSSQGFFSYPQMQMIHPQYYFYTTTPTMTYGAVALPNSSFNTSTSYNLVPTTTQETHTTDQDDTDTDNVKRKRDQHESFDESSNALYQKKLKDK</sequence>
<evidence type="ECO:0000259" key="3">
    <source>
        <dbReference type="PROSITE" id="PS50102"/>
    </source>
</evidence>
<dbReference type="InterPro" id="IPR000504">
    <property type="entry name" value="RRM_dom"/>
</dbReference>
<evidence type="ECO:0000313" key="5">
    <source>
        <dbReference type="Proteomes" id="UP000816034"/>
    </source>
</evidence>
<feature type="compositionally biased region" description="Low complexity" evidence="2">
    <location>
        <begin position="149"/>
        <end position="198"/>
    </location>
</feature>
<feature type="region of interest" description="Disordered" evidence="2">
    <location>
        <begin position="101"/>
        <end position="136"/>
    </location>
</feature>
<feature type="region of interest" description="Disordered" evidence="2">
    <location>
        <begin position="600"/>
        <end position="627"/>
    </location>
</feature>
<dbReference type="SUPFAM" id="SSF54928">
    <property type="entry name" value="RNA-binding domain, RBD"/>
    <property type="match status" value="3"/>
</dbReference>
<feature type="compositionally biased region" description="Low complexity" evidence="2">
    <location>
        <begin position="125"/>
        <end position="136"/>
    </location>
</feature>